<feature type="region of interest" description="Disordered" evidence="5">
    <location>
        <begin position="428"/>
        <end position="462"/>
    </location>
</feature>
<feature type="domain" description="Sulfatase N-terminal" evidence="7">
    <location>
        <begin position="31"/>
        <end position="368"/>
    </location>
</feature>
<dbReference type="GO" id="GO:0046872">
    <property type="term" value="F:metal ion binding"/>
    <property type="evidence" value="ECO:0007669"/>
    <property type="project" value="UniProtKB-KW"/>
</dbReference>
<dbReference type="PANTHER" id="PTHR42693">
    <property type="entry name" value="ARYLSULFATASE FAMILY MEMBER"/>
    <property type="match status" value="1"/>
</dbReference>
<feature type="signal peptide" evidence="6">
    <location>
        <begin position="1"/>
        <end position="19"/>
    </location>
</feature>
<dbReference type="Gene3D" id="3.40.720.10">
    <property type="entry name" value="Alkaline Phosphatase, subunit A"/>
    <property type="match status" value="1"/>
</dbReference>
<evidence type="ECO:0000259" key="7">
    <source>
        <dbReference type="Pfam" id="PF00884"/>
    </source>
</evidence>
<feature type="compositionally biased region" description="Basic and acidic residues" evidence="5">
    <location>
        <begin position="445"/>
        <end position="462"/>
    </location>
</feature>
<keyword evidence="4" id="KW-0106">Calcium</keyword>
<evidence type="ECO:0000256" key="6">
    <source>
        <dbReference type="SAM" id="SignalP"/>
    </source>
</evidence>
<dbReference type="SUPFAM" id="SSF53649">
    <property type="entry name" value="Alkaline phosphatase-like"/>
    <property type="match status" value="1"/>
</dbReference>
<dbReference type="GO" id="GO:0004065">
    <property type="term" value="F:arylsulfatase activity"/>
    <property type="evidence" value="ECO:0007669"/>
    <property type="project" value="TreeGrafter"/>
</dbReference>
<proteinExistence type="inferred from homology"/>
<dbReference type="STRING" id="756272.Plabr_3446"/>
<dbReference type="Proteomes" id="UP000006860">
    <property type="component" value="Chromosome"/>
</dbReference>
<dbReference type="RefSeq" id="WP_013629762.1">
    <property type="nucleotide sequence ID" value="NC_015174.1"/>
</dbReference>
<dbReference type="CDD" id="cd16143">
    <property type="entry name" value="ARS_like"/>
    <property type="match status" value="1"/>
</dbReference>
<dbReference type="HOGENOM" id="CLU_006332_10_3_0"/>
<dbReference type="InterPro" id="IPR024607">
    <property type="entry name" value="Sulfatase_CS"/>
</dbReference>
<comment type="similarity">
    <text evidence="1">Belongs to the sulfatase family.</text>
</comment>
<protein>
    <submittedName>
        <fullName evidence="8">Sulfatase</fullName>
    </submittedName>
</protein>
<dbReference type="InterPro" id="IPR050738">
    <property type="entry name" value="Sulfatase"/>
</dbReference>
<evidence type="ECO:0000256" key="1">
    <source>
        <dbReference type="ARBA" id="ARBA00008779"/>
    </source>
</evidence>
<organism evidence="8 9">
    <name type="scientific">Rubinisphaera brasiliensis (strain ATCC 49424 / DSM 5305 / JCM 21570 / IAM 15109 / NBRC 103401 / IFAM 1448)</name>
    <name type="common">Planctomyces brasiliensis</name>
    <dbReference type="NCBI Taxonomy" id="756272"/>
    <lineage>
        <taxon>Bacteria</taxon>
        <taxon>Pseudomonadati</taxon>
        <taxon>Planctomycetota</taxon>
        <taxon>Planctomycetia</taxon>
        <taxon>Planctomycetales</taxon>
        <taxon>Planctomycetaceae</taxon>
        <taxon>Rubinisphaera</taxon>
    </lineage>
</organism>
<evidence type="ECO:0000313" key="8">
    <source>
        <dbReference type="EMBL" id="ADY61043.1"/>
    </source>
</evidence>
<dbReference type="OrthoDB" id="9783154at2"/>
<name>F0SN14_RUBBR</name>
<evidence type="ECO:0000256" key="5">
    <source>
        <dbReference type="SAM" id="MobiDB-lite"/>
    </source>
</evidence>
<keyword evidence="3" id="KW-0378">Hydrolase</keyword>
<keyword evidence="9" id="KW-1185">Reference proteome</keyword>
<dbReference type="AlphaFoldDB" id="F0SN14"/>
<dbReference type="Gene3D" id="3.30.1120.10">
    <property type="match status" value="1"/>
</dbReference>
<dbReference type="InterPro" id="IPR000917">
    <property type="entry name" value="Sulfatase_N"/>
</dbReference>
<evidence type="ECO:0000256" key="3">
    <source>
        <dbReference type="ARBA" id="ARBA00022801"/>
    </source>
</evidence>
<accession>F0SN14</accession>
<dbReference type="PANTHER" id="PTHR42693:SF53">
    <property type="entry name" value="ENDO-4-O-SULFATASE"/>
    <property type="match status" value="1"/>
</dbReference>
<dbReference type="eggNOG" id="COG3119">
    <property type="taxonomic scope" value="Bacteria"/>
</dbReference>
<feature type="chain" id="PRO_5003258723" evidence="6">
    <location>
        <begin position="20"/>
        <end position="480"/>
    </location>
</feature>
<dbReference type="KEGG" id="pbs:Plabr_3446"/>
<gene>
    <name evidence="8" type="ordered locus">Plabr_3446</name>
</gene>
<reference evidence="9" key="1">
    <citation type="submission" date="2011-02" db="EMBL/GenBank/DDBJ databases">
        <title>The complete genome of Planctomyces brasiliensis DSM 5305.</title>
        <authorList>
            <person name="Lucas S."/>
            <person name="Copeland A."/>
            <person name="Lapidus A."/>
            <person name="Bruce D."/>
            <person name="Goodwin L."/>
            <person name="Pitluck S."/>
            <person name="Kyrpides N."/>
            <person name="Mavromatis K."/>
            <person name="Pagani I."/>
            <person name="Ivanova N."/>
            <person name="Ovchinnikova G."/>
            <person name="Lu M."/>
            <person name="Detter J.C."/>
            <person name="Han C."/>
            <person name="Land M."/>
            <person name="Hauser L."/>
            <person name="Markowitz V."/>
            <person name="Cheng J.-F."/>
            <person name="Hugenholtz P."/>
            <person name="Woyke T."/>
            <person name="Wu D."/>
            <person name="Tindall B."/>
            <person name="Pomrenke H.G."/>
            <person name="Brambilla E."/>
            <person name="Klenk H.-P."/>
            <person name="Eisen J.A."/>
        </authorList>
    </citation>
    <scope>NUCLEOTIDE SEQUENCE [LARGE SCALE GENOMIC DNA]</scope>
    <source>
        <strain evidence="9">ATCC 49424 / DSM 5305 / JCM 21570 / NBRC 103401 / IFAM 1448</strain>
    </source>
</reference>
<dbReference type="InterPro" id="IPR017850">
    <property type="entry name" value="Alkaline_phosphatase_core_sf"/>
</dbReference>
<dbReference type="Pfam" id="PF00884">
    <property type="entry name" value="Sulfatase"/>
    <property type="match status" value="1"/>
</dbReference>
<keyword evidence="2" id="KW-0479">Metal-binding</keyword>
<evidence type="ECO:0000256" key="4">
    <source>
        <dbReference type="ARBA" id="ARBA00022837"/>
    </source>
</evidence>
<dbReference type="PROSITE" id="PS00149">
    <property type="entry name" value="SULFATASE_2"/>
    <property type="match status" value="1"/>
</dbReference>
<keyword evidence="6" id="KW-0732">Signal</keyword>
<evidence type="ECO:0000313" key="9">
    <source>
        <dbReference type="Proteomes" id="UP000006860"/>
    </source>
</evidence>
<dbReference type="EMBL" id="CP002546">
    <property type="protein sequence ID" value="ADY61043.1"/>
    <property type="molecule type" value="Genomic_DNA"/>
</dbReference>
<evidence type="ECO:0000256" key="2">
    <source>
        <dbReference type="ARBA" id="ARBA00022723"/>
    </source>
</evidence>
<sequence length="480" mass="53071">MRFATLAFASIVVITATSASLLAKDSKPALPNVVFILADDMGYGDPVSFNADSGCETPEIDALSAAGKRFTDAHAAGSLCHPSRFGLMTGRYPFFYSNNWRVAPLIHDDMDTVPALLQRAGYQTSMVGKWHLGFEDGPDYDYSKMRGGPVDRGFQSYFGIPASTDIPPYYYIKNDHAILPPTEHIEANNTDGWSPIQGAFWREGLIAKNLSLPEVLDRFGTEASTEVDRLSNSNSPYFLYVALAAPHTPWLPAEEFKGSGRAGMYSEFVAHVDAVVGRINDAIEKSGEADNTMVIFSSDNGPTWYPDDVERFNHSSAAHFRGMKADAWEGGHRVPFIVRWPEQIDGGSSSDALVGFVDMLPTFSEMTGEPMQKANQVNGVSMASLIGWPEAKPFDRERPMVQHHSGKAIRQGDWKLIDGLGSFGFTKPSRVKAEPNGPQGQLYHLGRDPGETENLWDKEPQQRERLLKLKRELTTLKQSR</sequence>